<protein>
    <recommendedName>
        <fullName evidence="5">Tail specific protease domain-containing protein</fullName>
    </recommendedName>
</protein>
<dbReference type="PANTHER" id="PTHR37049">
    <property type="entry name" value="PEPTIDASE S41 FAMILY PROTEIN"/>
    <property type="match status" value="1"/>
</dbReference>
<proteinExistence type="predicted"/>
<dbReference type="InterPro" id="IPR052766">
    <property type="entry name" value="S41A_metabolite_peptidase"/>
</dbReference>
<dbReference type="SUPFAM" id="SSF52096">
    <property type="entry name" value="ClpP/crotonase"/>
    <property type="match status" value="1"/>
</dbReference>
<dbReference type="PANTHER" id="PTHR37049:SF4">
    <property type="entry name" value="RHODANESE DOMAIN-CONTAINING PROTEIN"/>
    <property type="match status" value="1"/>
</dbReference>
<evidence type="ECO:0008006" key="5">
    <source>
        <dbReference type="Google" id="ProtNLM"/>
    </source>
</evidence>
<evidence type="ECO:0000256" key="2">
    <source>
        <dbReference type="SAM" id="SignalP"/>
    </source>
</evidence>
<evidence type="ECO:0000313" key="3">
    <source>
        <dbReference type="EMBL" id="KAF9529420.1"/>
    </source>
</evidence>
<dbReference type="EMBL" id="MU157846">
    <property type="protein sequence ID" value="KAF9529420.1"/>
    <property type="molecule type" value="Genomic_DNA"/>
</dbReference>
<dbReference type="InterPro" id="IPR029045">
    <property type="entry name" value="ClpP/crotonase-like_dom_sf"/>
</dbReference>
<dbReference type="AlphaFoldDB" id="A0A9P6EIA7"/>
<keyword evidence="2" id="KW-0732">Signal</keyword>
<organism evidence="3 4">
    <name type="scientific">Crepidotus variabilis</name>
    <dbReference type="NCBI Taxonomy" id="179855"/>
    <lineage>
        <taxon>Eukaryota</taxon>
        <taxon>Fungi</taxon>
        <taxon>Dikarya</taxon>
        <taxon>Basidiomycota</taxon>
        <taxon>Agaricomycotina</taxon>
        <taxon>Agaricomycetes</taxon>
        <taxon>Agaricomycetidae</taxon>
        <taxon>Agaricales</taxon>
        <taxon>Agaricineae</taxon>
        <taxon>Crepidotaceae</taxon>
        <taxon>Crepidotus</taxon>
    </lineage>
</organism>
<reference evidence="3" key="1">
    <citation type="submission" date="2020-11" db="EMBL/GenBank/DDBJ databases">
        <authorList>
            <consortium name="DOE Joint Genome Institute"/>
            <person name="Ahrendt S."/>
            <person name="Riley R."/>
            <person name="Andreopoulos W."/>
            <person name="Labutti K."/>
            <person name="Pangilinan J."/>
            <person name="Ruiz-Duenas F.J."/>
            <person name="Barrasa J.M."/>
            <person name="Sanchez-Garcia M."/>
            <person name="Camarero S."/>
            <person name="Miyauchi S."/>
            <person name="Serrano A."/>
            <person name="Linde D."/>
            <person name="Babiker R."/>
            <person name="Drula E."/>
            <person name="Ayuso-Fernandez I."/>
            <person name="Pacheco R."/>
            <person name="Padilla G."/>
            <person name="Ferreira P."/>
            <person name="Barriuso J."/>
            <person name="Kellner H."/>
            <person name="Castanera R."/>
            <person name="Alfaro M."/>
            <person name="Ramirez L."/>
            <person name="Pisabarro A.G."/>
            <person name="Kuo A."/>
            <person name="Tritt A."/>
            <person name="Lipzen A."/>
            <person name="He G."/>
            <person name="Yan M."/>
            <person name="Ng V."/>
            <person name="Cullen D."/>
            <person name="Martin F."/>
            <person name="Rosso M.-N."/>
            <person name="Henrissat B."/>
            <person name="Hibbett D."/>
            <person name="Martinez A.T."/>
            <person name="Grigoriev I.V."/>
        </authorList>
    </citation>
    <scope>NUCLEOTIDE SEQUENCE</scope>
    <source>
        <strain evidence="3">CBS 506.95</strain>
    </source>
</reference>
<gene>
    <name evidence="3" type="ORF">CPB83DRAFT_852655</name>
</gene>
<comment type="caution">
    <text evidence="3">The sequence shown here is derived from an EMBL/GenBank/DDBJ whole genome shotgun (WGS) entry which is preliminary data.</text>
</comment>
<sequence length="698" mass="78475">MLIFWLTIFSLVANYVESAVITADPCTVISGKDWVSPAEARACMTAFPLEPQARANVIEVVSKMLPFHASENYQLQAPPPFEKIHVNLASELVRLNTTQYSSEFEFHLDMQRTMQRANDGHFTMYNYCYDRLYHTFIPLPLVFLTDESNGKRDVFIAPEAFKVASEEFKDQIEFWQNGLPGILKGNLASLSGSKVLLIDGEDPLIAVNDSANVKGVSQAFATRQNYFFASYGHDLEDWTYNMGDFAHQAYPIVDSVQLTVQRPNNTQTDVFTIPYRARANVLAKEHIKDLSSYRQKICIADENTNGADRNDTSASSQSDPDENPEIAFLHQEYEPGLELSKSPMRIQRDGIPSDLPDMDIALPEDLRPKSDPLDESHGAAQFFMLDGNKTGVLLYGSFFARGRRATRLVARRLLQGLQKLKDDGADRLIVDVTNNGGGAIRLSHWLHRILMGYSDKTYPQAGLDTTARAGPLAQIIVEQIITKDLDPRNRSRYNPARWRNAQHRPLPLNKNWLKTGPKLMINGKYDAFSERLGQEAQPFRDTLGIDPPQERLFDPKNILILSNGVCFSSCGLFSVRMAKSHGVRTVVAGGQNNIRQEYTGMIGAQVINFKDIDTEVKSAKLKNHTLAPPDFLSRSAMSVTWRLGYGVNNPNEPEEWQPHWADIAFPLTLSTVNNPEAIWKALASQYLGNNTLFRVQKP</sequence>
<feature type="chain" id="PRO_5040421922" description="Tail specific protease domain-containing protein" evidence="2">
    <location>
        <begin position="19"/>
        <end position="698"/>
    </location>
</feature>
<dbReference type="Gene3D" id="3.90.226.10">
    <property type="entry name" value="2-enoyl-CoA Hydratase, Chain A, domain 1"/>
    <property type="match status" value="1"/>
</dbReference>
<keyword evidence="4" id="KW-1185">Reference proteome</keyword>
<accession>A0A9P6EIA7</accession>
<name>A0A9P6EIA7_9AGAR</name>
<evidence type="ECO:0000256" key="1">
    <source>
        <dbReference type="SAM" id="MobiDB-lite"/>
    </source>
</evidence>
<feature type="compositionally biased region" description="Polar residues" evidence="1">
    <location>
        <begin position="304"/>
        <end position="318"/>
    </location>
</feature>
<feature type="signal peptide" evidence="2">
    <location>
        <begin position="1"/>
        <end position="18"/>
    </location>
</feature>
<feature type="region of interest" description="Disordered" evidence="1">
    <location>
        <begin position="304"/>
        <end position="323"/>
    </location>
</feature>
<evidence type="ECO:0000313" key="4">
    <source>
        <dbReference type="Proteomes" id="UP000807306"/>
    </source>
</evidence>
<dbReference type="Proteomes" id="UP000807306">
    <property type="component" value="Unassembled WGS sequence"/>
</dbReference>
<dbReference type="OrthoDB" id="27214at2759"/>